<dbReference type="Pfam" id="PF04570">
    <property type="entry name" value="zf-FLZ"/>
    <property type="match status" value="1"/>
</dbReference>
<keyword evidence="3" id="KW-0862">Zinc</keyword>
<evidence type="ECO:0000313" key="6">
    <source>
        <dbReference type="EMBL" id="KAJ8756167.1"/>
    </source>
</evidence>
<proteinExistence type="inferred from homology"/>
<accession>A0AAV8SV78</accession>
<keyword evidence="2" id="KW-0479">Metal-binding</keyword>
<evidence type="ECO:0000313" key="7">
    <source>
        <dbReference type="Proteomes" id="UP001159364"/>
    </source>
</evidence>
<name>A0AAV8SV78_9ROSI</name>
<dbReference type="Proteomes" id="UP001159364">
    <property type="component" value="Linkage Group LG09"/>
</dbReference>
<reference evidence="6 7" key="1">
    <citation type="submission" date="2021-09" db="EMBL/GenBank/DDBJ databases">
        <title>Genomic insights and catalytic innovation underlie evolution of tropane alkaloids biosynthesis.</title>
        <authorList>
            <person name="Wang Y.-J."/>
            <person name="Tian T."/>
            <person name="Huang J.-P."/>
            <person name="Huang S.-X."/>
        </authorList>
    </citation>
    <scope>NUCLEOTIDE SEQUENCE [LARGE SCALE GENOMIC DNA]</scope>
    <source>
        <strain evidence="6">KIB-2018</strain>
        <tissue evidence="6">Leaf</tissue>
    </source>
</reference>
<comment type="caution">
    <text evidence="6">The sequence shown here is derived from an EMBL/GenBank/DDBJ whole genome shotgun (WGS) entry which is preliminary data.</text>
</comment>
<evidence type="ECO:0000256" key="3">
    <source>
        <dbReference type="ARBA" id="ARBA00022771"/>
    </source>
</evidence>
<dbReference type="PROSITE" id="PS51795">
    <property type="entry name" value="ZF_FLZ"/>
    <property type="match status" value="1"/>
</dbReference>
<evidence type="ECO:0000259" key="5">
    <source>
        <dbReference type="PROSITE" id="PS51795"/>
    </source>
</evidence>
<organism evidence="6 7">
    <name type="scientific">Erythroxylum novogranatense</name>
    <dbReference type="NCBI Taxonomy" id="1862640"/>
    <lineage>
        <taxon>Eukaryota</taxon>
        <taxon>Viridiplantae</taxon>
        <taxon>Streptophyta</taxon>
        <taxon>Embryophyta</taxon>
        <taxon>Tracheophyta</taxon>
        <taxon>Spermatophyta</taxon>
        <taxon>Magnoliopsida</taxon>
        <taxon>eudicotyledons</taxon>
        <taxon>Gunneridae</taxon>
        <taxon>Pentapetalae</taxon>
        <taxon>rosids</taxon>
        <taxon>fabids</taxon>
        <taxon>Malpighiales</taxon>
        <taxon>Erythroxylaceae</taxon>
        <taxon>Erythroxylum</taxon>
    </lineage>
</organism>
<feature type="domain" description="FLZ-type" evidence="5">
    <location>
        <begin position="295"/>
        <end position="339"/>
    </location>
</feature>
<comment type="similarity">
    <text evidence="1">Belongs to the FLZ family.</text>
</comment>
<dbReference type="AlphaFoldDB" id="A0AAV8SV78"/>
<gene>
    <name evidence="6" type="ORF">K2173_024714</name>
</gene>
<evidence type="ECO:0000256" key="4">
    <source>
        <dbReference type="PROSITE-ProRule" id="PRU01131"/>
    </source>
</evidence>
<dbReference type="InterPro" id="IPR044585">
    <property type="entry name" value="FLZ10/11"/>
</dbReference>
<keyword evidence="3" id="KW-0863">Zinc-finger</keyword>
<evidence type="ECO:0000256" key="2">
    <source>
        <dbReference type="ARBA" id="ARBA00022723"/>
    </source>
</evidence>
<dbReference type="PANTHER" id="PTHR46868">
    <property type="entry name" value="FCS-LIKE ZINC FINGER 11"/>
    <property type="match status" value="1"/>
</dbReference>
<evidence type="ECO:0000256" key="1">
    <source>
        <dbReference type="ARBA" id="ARBA00009374"/>
    </source>
</evidence>
<dbReference type="InterPro" id="IPR007650">
    <property type="entry name" value="Zf-FLZ_dom"/>
</dbReference>
<sequence length="369" mass="40926">MADSASESDIQSDKLGLRRISSSLFHLPGFFTGFNANGSSYSDSLWSPTSPLDFSFFSNLTNPFSFKPAKSPPENVREKKLDCCNVGLGIIKLLADETYPTNEVLHSPKGKHIIFGPQVKASNPVRSTSLPRDYMSSLVSQSKTPRLSLCKSDDEVLLEPKPFENSSAFSLNSQTNLSSRIFCSQNRTNVMATPPLIISESSQIENSIDIKAISLPTPYHHAHIGSLTAREIELSEDYTCIISHGPNPKTTHVFGDCILECHTTELSSFDKTVNVESELPQEANFFSEGAPPYPSNLCICYHCKKKLEKSDDINVYGGEKAFCSFDCRSEAILAEEGTEEAYNDSGSCESSYDEQLFFIEFNHPKWSWS</sequence>
<dbReference type="GO" id="GO:0008270">
    <property type="term" value="F:zinc ion binding"/>
    <property type="evidence" value="ECO:0007669"/>
    <property type="project" value="UniProtKB-KW"/>
</dbReference>
<dbReference type="PANTHER" id="PTHR46868:SF4">
    <property type="entry name" value="FLZ-TYPE DOMAIN-CONTAINING PROTEIN"/>
    <property type="match status" value="1"/>
</dbReference>
<dbReference type="EMBL" id="JAIWQS010000009">
    <property type="protein sequence ID" value="KAJ8756167.1"/>
    <property type="molecule type" value="Genomic_DNA"/>
</dbReference>
<protein>
    <recommendedName>
        <fullName evidence="5">FLZ-type domain-containing protein</fullName>
    </recommendedName>
</protein>
<keyword evidence="7" id="KW-1185">Reference proteome</keyword>
<feature type="zinc finger region" description="FLZ-type" evidence="4">
    <location>
        <begin position="295"/>
        <end position="339"/>
    </location>
</feature>